<feature type="compositionally biased region" description="Basic and acidic residues" evidence="1">
    <location>
        <begin position="539"/>
        <end position="569"/>
    </location>
</feature>
<comment type="caution">
    <text evidence="4">The sequence shown here is derived from an EMBL/GenBank/DDBJ whole genome shotgun (WGS) entry which is preliminary data.</text>
</comment>
<dbReference type="InterPro" id="IPR058687">
    <property type="entry name" value="Ig_NPHP4_1st"/>
</dbReference>
<dbReference type="Proteomes" id="UP001303046">
    <property type="component" value="Unassembled WGS sequence"/>
</dbReference>
<evidence type="ECO:0000313" key="4">
    <source>
        <dbReference type="EMBL" id="KAK6759160.1"/>
    </source>
</evidence>
<sequence length="1199" mass="136395">MCICVRARNGAVEAALGTEPLRSTEASCRFDPTETLSTYVLKVWVIRGKNLICVHCKKWFCLDAVFWMTSRVNDWYGHFLRRRVVPIRREVPSNAITEGYAVVVRTLRLTKLLHNAPYHISCYFFDSKTGQFFGCPYQSADRKAGHNECNIDEDLFFHCPRLDDSVQLVLEIVQTVLSQRGEHQPVTVAWGLLSISGCGETILNYSRVPSGLELHRIKLYPGSPKVLTFNPKSLHESTASGTLECSLYSHPLLIDAVDYFPDFCIVGNRCDIPGLLMNESGPQLATPTQMPHVLSSLDEIALSFGPHAERIEKLVLDDINTDRLYRENHAPSAKSEPMQVLERRLRIGVHNSFTFLFEPLVVHLSTLDEQFRGTHSLRRKGRPMSRSSSDIRSEMNSLFVRSRVSLPKMADDDRLVIVFALDYLLGLRSNDKNILHSQSIIICWGAWQPFSKRAQLQSNGRIQASVSLIGGPRPNPEESLCFKNLLHLYRRDDSIFTESAPKITIQFNFVLEDLASRSYDSLSRSTILTPAPRREIIDVYDSDKEKLSSPKKPESGRNESSDAKDHEDALPPIITKRPTYTTTPKLLEKIDSIIEQESPRQNLPASYVLPMKEARVSNVSRSVYAFLSNVQFPCILDRDGDSPTLIDVSSAILPNRAVEMNDGLGTNEIILQFMALKCLNKRDVIPVRKIFFTLEFYRFQQIATEGLLLSESSTSSNDPNILKRLDANGEEVTDSGSGFTVKFLVDPQRQNESDRDDFITYLSTSSICIEVWDAESLMLLGASYVPLQSLLRNGRDAVQCTVQCPVVFSALPEPVRVTALLYLRLANIGHPSSNQIDLVHSRTTCVVNRRLKGLGEEGPDSYRIRAKPLNPVHDSNLQKFLHAQRLDIQQRYEDIFDEQSYDRIRQWEKLKYGVIPTQQKTTVKKFLFEEELEVYRKLRNQSKASKLLEAVFQGITSRHYIFPTIGEKSFFEYLLQNTYPEPVNCVIEIDVPGLSIVTDMDEWSFYKRANSLETPMEKNLVLQNSGHMEIFLKPMEAVHVPFLYDDLKATKQMDDKITSTKVVFRRWDNSSAISILDLRIEHRPCVVNETYRFFTEAASNCERIIKIRGIAKDRRIGSVLCLDPSAKVLLQHHGLEQELAVTAFAGEPTSVRVLLVLLYGDRYGYRLLSTWRIMIHALQRIDLHSTMGQSVKIPITLKR</sequence>
<feature type="region of interest" description="Disordered" evidence="1">
    <location>
        <begin position="539"/>
        <end position="575"/>
    </location>
</feature>
<proteinExistence type="predicted"/>
<reference evidence="4 5" key="1">
    <citation type="submission" date="2023-08" db="EMBL/GenBank/DDBJ databases">
        <title>A Necator americanus chromosomal reference genome.</title>
        <authorList>
            <person name="Ilik V."/>
            <person name="Petrzelkova K.J."/>
            <person name="Pardy F."/>
            <person name="Fuh T."/>
            <person name="Niatou-Singa F.S."/>
            <person name="Gouil Q."/>
            <person name="Baker L."/>
            <person name="Ritchie M.E."/>
            <person name="Jex A.R."/>
            <person name="Gazzola D."/>
            <person name="Li H."/>
            <person name="Toshio Fujiwara R."/>
            <person name="Zhan B."/>
            <person name="Aroian R.V."/>
            <person name="Pafco B."/>
            <person name="Schwarz E.M."/>
        </authorList>
    </citation>
    <scope>NUCLEOTIDE SEQUENCE [LARGE SCALE GENOMIC DNA]</scope>
    <source>
        <strain evidence="4 5">Aroian</strain>
        <tissue evidence="4">Whole animal</tissue>
    </source>
</reference>
<feature type="domain" description="NPHP4 Ig-like" evidence="3">
    <location>
        <begin position="958"/>
        <end position="1055"/>
    </location>
</feature>
<dbReference type="Pfam" id="PF26186">
    <property type="entry name" value="NPHP4_C2_3rd"/>
    <property type="match status" value="1"/>
</dbReference>
<dbReference type="InterPro" id="IPR029775">
    <property type="entry name" value="NPHP4"/>
</dbReference>
<dbReference type="PANTHER" id="PTHR31043:SF3">
    <property type="entry name" value="NEPHROCYSTIN-4"/>
    <property type="match status" value="1"/>
</dbReference>
<evidence type="ECO:0000259" key="2">
    <source>
        <dbReference type="Pfam" id="PF26186"/>
    </source>
</evidence>
<feature type="domain" description="NPHP4 C2-like" evidence="2">
    <location>
        <begin position="624"/>
        <end position="807"/>
    </location>
</feature>
<evidence type="ECO:0000256" key="1">
    <source>
        <dbReference type="SAM" id="MobiDB-lite"/>
    </source>
</evidence>
<evidence type="ECO:0000259" key="3">
    <source>
        <dbReference type="Pfam" id="PF26190"/>
    </source>
</evidence>
<gene>
    <name evidence="4" type="primary">Necator_chrV.g21191</name>
    <name evidence="4" type="ORF">RB195_016398</name>
</gene>
<protein>
    <recommendedName>
        <fullName evidence="6">Nephrocystin-4</fullName>
    </recommendedName>
</protein>
<name>A0ABR1E984_NECAM</name>
<dbReference type="InterPro" id="IPR058765">
    <property type="entry name" value="NPHP4_C2-like"/>
</dbReference>
<evidence type="ECO:0008006" key="6">
    <source>
        <dbReference type="Google" id="ProtNLM"/>
    </source>
</evidence>
<dbReference type="PANTHER" id="PTHR31043">
    <property type="entry name" value="NEPHROCYSTIN-4"/>
    <property type="match status" value="1"/>
</dbReference>
<evidence type="ECO:0000313" key="5">
    <source>
        <dbReference type="Proteomes" id="UP001303046"/>
    </source>
</evidence>
<accession>A0ABR1E984</accession>
<organism evidence="4 5">
    <name type="scientific">Necator americanus</name>
    <name type="common">Human hookworm</name>
    <dbReference type="NCBI Taxonomy" id="51031"/>
    <lineage>
        <taxon>Eukaryota</taxon>
        <taxon>Metazoa</taxon>
        <taxon>Ecdysozoa</taxon>
        <taxon>Nematoda</taxon>
        <taxon>Chromadorea</taxon>
        <taxon>Rhabditida</taxon>
        <taxon>Rhabditina</taxon>
        <taxon>Rhabditomorpha</taxon>
        <taxon>Strongyloidea</taxon>
        <taxon>Ancylostomatidae</taxon>
        <taxon>Bunostominae</taxon>
        <taxon>Necator</taxon>
    </lineage>
</organism>
<dbReference type="EMBL" id="JAVFWL010000005">
    <property type="protein sequence ID" value="KAK6759160.1"/>
    <property type="molecule type" value="Genomic_DNA"/>
</dbReference>
<dbReference type="Pfam" id="PF26190">
    <property type="entry name" value="Ig_NPHP4_1st"/>
    <property type="match status" value="1"/>
</dbReference>
<keyword evidence="5" id="KW-1185">Reference proteome</keyword>